<dbReference type="AlphaFoldDB" id="A0A165WEE4"/>
<sequence>GNYTYISPEIKQLMVSLSDHYKTRDIADICQVSPRTVRRVLELWRRRGEVVRVPIVQGRPRGLDALDLAYLESCIERTPDVYLYELRTQLRTQLEDARGTDVDESTIARSL</sequence>
<feature type="non-terminal residue" evidence="1">
    <location>
        <position position="111"/>
    </location>
</feature>
<dbReference type="EMBL" id="KV417745">
    <property type="protein sequence ID" value="KZP07590.1"/>
    <property type="molecule type" value="Genomic_DNA"/>
</dbReference>
<dbReference type="InterPro" id="IPR009057">
    <property type="entry name" value="Homeodomain-like_sf"/>
</dbReference>
<accession>A0A165WEE4</accession>
<organism evidence="1 2">
    <name type="scientific">Athelia psychrophila</name>
    <dbReference type="NCBI Taxonomy" id="1759441"/>
    <lineage>
        <taxon>Eukaryota</taxon>
        <taxon>Fungi</taxon>
        <taxon>Dikarya</taxon>
        <taxon>Basidiomycota</taxon>
        <taxon>Agaricomycotina</taxon>
        <taxon>Agaricomycetes</taxon>
        <taxon>Agaricomycetidae</taxon>
        <taxon>Atheliales</taxon>
        <taxon>Atheliaceae</taxon>
        <taxon>Athelia</taxon>
    </lineage>
</organism>
<dbReference type="InterPro" id="IPR036388">
    <property type="entry name" value="WH-like_DNA-bd_sf"/>
</dbReference>
<name>A0A165WEE4_9AGAM</name>
<dbReference type="Gene3D" id="1.10.10.10">
    <property type="entry name" value="Winged helix-like DNA-binding domain superfamily/Winged helix DNA-binding domain"/>
    <property type="match status" value="1"/>
</dbReference>
<feature type="non-terminal residue" evidence="1">
    <location>
        <position position="1"/>
    </location>
</feature>
<evidence type="ECO:0000313" key="1">
    <source>
        <dbReference type="EMBL" id="KZP07590.1"/>
    </source>
</evidence>
<keyword evidence="2" id="KW-1185">Reference proteome</keyword>
<gene>
    <name evidence="1" type="ORF">FIBSPDRAFT_707505</name>
</gene>
<proteinExistence type="predicted"/>
<dbReference type="SUPFAM" id="SSF46689">
    <property type="entry name" value="Homeodomain-like"/>
    <property type="match status" value="1"/>
</dbReference>
<dbReference type="Pfam" id="PF13384">
    <property type="entry name" value="HTH_23"/>
    <property type="match status" value="1"/>
</dbReference>
<dbReference type="Proteomes" id="UP000076532">
    <property type="component" value="Unassembled WGS sequence"/>
</dbReference>
<evidence type="ECO:0008006" key="3">
    <source>
        <dbReference type="Google" id="ProtNLM"/>
    </source>
</evidence>
<evidence type="ECO:0000313" key="2">
    <source>
        <dbReference type="Proteomes" id="UP000076532"/>
    </source>
</evidence>
<protein>
    <recommendedName>
        <fullName evidence="3">Homeodomain-like protein</fullName>
    </recommendedName>
</protein>
<reference evidence="1 2" key="1">
    <citation type="journal article" date="2016" name="Mol. Biol. Evol.">
        <title>Comparative Genomics of Early-Diverging Mushroom-Forming Fungi Provides Insights into the Origins of Lignocellulose Decay Capabilities.</title>
        <authorList>
            <person name="Nagy L.G."/>
            <person name="Riley R."/>
            <person name="Tritt A."/>
            <person name="Adam C."/>
            <person name="Daum C."/>
            <person name="Floudas D."/>
            <person name="Sun H."/>
            <person name="Yadav J.S."/>
            <person name="Pangilinan J."/>
            <person name="Larsson K.H."/>
            <person name="Matsuura K."/>
            <person name="Barry K."/>
            <person name="Labutti K."/>
            <person name="Kuo R."/>
            <person name="Ohm R.A."/>
            <person name="Bhattacharya S.S."/>
            <person name="Shirouzu T."/>
            <person name="Yoshinaga Y."/>
            <person name="Martin F.M."/>
            <person name="Grigoriev I.V."/>
            <person name="Hibbett D.S."/>
        </authorList>
    </citation>
    <scope>NUCLEOTIDE SEQUENCE [LARGE SCALE GENOMIC DNA]</scope>
    <source>
        <strain evidence="1 2">CBS 109695</strain>
    </source>
</reference>
<dbReference type="OrthoDB" id="2963563at2759"/>